<dbReference type="GO" id="GO:0072546">
    <property type="term" value="C:EMC complex"/>
    <property type="evidence" value="ECO:0007669"/>
    <property type="project" value="TreeGrafter"/>
</dbReference>
<keyword evidence="10" id="KW-1185">Reference proteome</keyword>
<feature type="compositionally biased region" description="Pro residues" evidence="8">
    <location>
        <begin position="100"/>
        <end position="113"/>
    </location>
</feature>
<dbReference type="Pfam" id="PF01956">
    <property type="entry name" value="EMC3_TMCO1"/>
    <property type="match status" value="1"/>
</dbReference>
<proteinExistence type="inferred from homology"/>
<keyword evidence="6" id="KW-0472">Membrane</keyword>
<comment type="subcellular location">
    <subcellularLocation>
        <location evidence="1">Membrane</location>
        <topology evidence="1">Multi-pass membrane protein</topology>
    </subcellularLocation>
</comment>
<comment type="function">
    <text evidence="7">The EMC seems to be required for efficient folding of proteins in the endoplasmic reticulum (ER).</text>
</comment>
<accession>A0AAV5GPF9</accession>
<evidence type="ECO:0000256" key="7">
    <source>
        <dbReference type="PIRNR" id="PIRNR010045"/>
    </source>
</evidence>
<evidence type="ECO:0000256" key="4">
    <source>
        <dbReference type="ARBA" id="ARBA00022692"/>
    </source>
</evidence>
<evidence type="ECO:0000256" key="2">
    <source>
        <dbReference type="ARBA" id="ARBA00005376"/>
    </source>
</evidence>
<keyword evidence="4" id="KW-0812">Transmembrane</keyword>
<evidence type="ECO:0000256" key="1">
    <source>
        <dbReference type="ARBA" id="ARBA00004141"/>
    </source>
</evidence>
<sequence length="287" mass="31568">MTRWNRAGLSDDLSLSPEIRLQVLVPLCAIVLFSGLVRHWLARAFNKPPKPQPLLVVREQRGITRAQILRANSSHLPPAAFVALRSHLSEALQDGSYLKKPPPAQGEAPPNPLENPQDMEQMMEGMSDMMKKQAVGFVPQMGTMWLVNRFFAGKLLARIPFPLPLRFKELLQRGIFLPDIKLDASWCSATSWYFLCMFGLGPVYSLLLGDNSANSMAAMSPMMGGMAGGAPGPAGGAAPPPMPGAPGQDFVKLFRAERENLDLVEYAWVCDGVEERLLHRFGDEGTK</sequence>
<dbReference type="InterPro" id="IPR008568">
    <property type="entry name" value="EMC3"/>
</dbReference>
<comment type="caution">
    <text evidence="9">The sequence shown here is derived from an EMBL/GenBank/DDBJ whole genome shotgun (WGS) entry which is preliminary data.</text>
</comment>
<dbReference type="AlphaFoldDB" id="A0AAV5GPF9"/>
<gene>
    <name evidence="9" type="ORF">Rhopal_005066-T1</name>
</gene>
<evidence type="ECO:0000256" key="5">
    <source>
        <dbReference type="ARBA" id="ARBA00022989"/>
    </source>
</evidence>
<reference evidence="9 10" key="1">
    <citation type="submission" date="2021-12" db="EMBL/GenBank/DDBJ databases">
        <title>High titer production of polyol ester of fatty acids by Rhodotorula paludigena BS15 towards product separation-free biomass refinery.</title>
        <authorList>
            <person name="Mano J."/>
            <person name="Ono H."/>
            <person name="Tanaka T."/>
            <person name="Naito K."/>
            <person name="Sushida H."/>
            <person name="Ike M."/>
            <person name="Tokuyasu K."/>
            <person name="Kitaoka M."/>
        </authorList>
    </citation>
    <scope>NUCLEOTIDE SEQUENCE [LARGE SCALE GENOMIC DNA]</scope>
    <source>
        <strain evidence="9 10">BS15</strain>
    </source>
</reference>
<evidence type="ECO:0000256" key="8">
    <source>
        <dbReference type="SAM" id="MobiDB-lite"/>
    </source>
</evidence>
<dbReference type="PANTHER" id="PTHR13116:SF5">
    <property type="entry name" value="ER MEMBRANE PROTEIN COMPLEX SUBUNIT 3"/>
    <property type="match status" value="1"/>
</dbReference>
<evidence type="ECO:0000256" key="6">
    <source>
        <dbReference type="ARBA" id="ARBA00023136"/>
    </source>
</evidence>
<organism evidence="9 10">
    <name type="scientific">Rhodotorula paludigena</name>
    <dbReference type="NCBI Taxonomy" id="86838"/>
    <lineage>
        <taxon>Eukaryota</taxon>
        <taxon>Fungi</taxon>
        <taxon>Dikarya</taxon>
        <taxon>Basidiomycota</taxon>
        <taxon>Pucciniomycotina</taxon>
        <taxon>Microbotryomycetes</taxon>
        <taxon>Sporidiobolales</taxon>
        <taxon>Sporidiobolaceae</taxon>
        <taxon>Rhodotorula</taxon>
    </lineage>
</organism>
<dbReference type="PANTHER" id="PTHR13116">
    <property type="entry name" value="ER MEMBRANE PROTEIN COMPLEX SUBUNIT 3"/>
    <property type="match status" value="1"/>
</dbReference>
<evidence type="ECO:0000256" key="3">
    <source>
        <dbReference type="ARBA" id="ARBA00020822"/>
    </source>
</evidence>
<evidence type="ECO:0000313" key="10">
    <source>
        <dbReference type="Proteomes" id="UP001342314"/>
    </source>
</evidence>
<name>A0AAV5GPF9_9BASI</name>
<dbReference type="PIRSF" id="PIRSF010045">
    <property type="entry name" value="DUF850_TM_euk"/>
    <property type="match status" value="1"/>
</dbReference>
<keyword evidence="5" id="KW-1133">Transmembrane helix</keyword>
<comment type="similarity">
    <text evidence="2 7">Belongs to the EMC3 family.</text>
</comment>
<dbReference type="GO" id="GO:0034975">
    <property type="term" value="P:protein folding in endoplasmic reticulum"/>
    <property type="evidence" value="ECO:0007669"/>
    <property type="project" value="TreeGrafter"/>
</dbReference>
<dbReference type="EMBL" id="BQKY01000010">
    <property type="protein sequence ID" value="GJN92038.1"/>
    <property type="molecule type" value="Genomic_DNA"/>
</dbReference>
<dbReference type="InterPro" id="IPR002809">
    <property type="entry name" value="EMC3/TMCO1"/>
</dbReference>
<dbReference type="Proteomes" id="UP001342314">
    <property type="component" value="Unassembled WGS sequence"/>
</dbReference>
<protein>
    <recommendedName>
        <fullName evidence="3 7">ER membrane protein complex subunit 3</fullName>
    </recommendedName>
</protein>
<feature type="region of interest" description="Disordered" evidence="8">
    <location>
        <begin position="95"/>
        <end position="118"/>
    </location>
</feature>
<evidence type="ECO:0000313" key="9">
    <source>
        <dbReference type="EMBL" id="GJN92038.1"/>
    </source>
</evidence>
<dbReference type="SMART" id="SM01415">
    <property type="entry name" value="DUF106"/>
    <property type="match status" value="1"/>
</dbReference>